<comment type="caution">
    <text evidence="8">The sequence shown here is derived from an EMBL/GenBank/DDBJ whole genome shotgun (WGS) entry which is preliminary data.</text>
</comment>
<feature type="compositionally biased region" description="Basic and acidic residues" evidence="6">
    <location>
        <begin position="515"/>
        <end position="527"/>
    </location>
</feature>
<evidence type="ECO:0000256" key="3">
    <source>
        <dbReference type="ARBA" id="ARBA00022692"/>
    </source>
</evidence>
<feature type="transmembrane region" description="Helical" evidence="7">
    <location>
        <begin position="1291"/>
        <end position="1312"/>
    </location>
</feature>
<feature type="compositionally biased region" description="Polar residues" evidence="6">
    <location>
        <begin position="10"/>
        <end position="19"/>
    </location>
</feature>
<protein>
    <submittedName>
        <fullName evidence="8">Uncharacterized protein</fullName>
    </submittedName>
</protein>
<evidence type="ECO:0000256" key="6">
    <source>
        <dbReference type="SAM" id="MobiDB-lite"/>
    </source>
</evidence>
<evidence type="ECO:0000256" key="7">
    <source>
        <dbReference type="SAM" id="Phobius"/>
    </source>
</evidence>
<sequence>MSNAPAYDPNPSSTPNPQRATAYGHAHHPSFHRTAQPPLPDDSLAAGRQRVRTEPSPRHQHTSSTWLGPYNEQLSPAPASRSPRGSRQAAGRHSPATLDRTAGSGPTVAGSDRIMETHRALGGWQLDGSSNSSGSGTVRGLGPAAPAAPPAGPEGAIKRRDFEPRHNDTGFAGPLIEPSTSVQSLVESIDDDHVLKLTELTKKRVEHSNPAQKRQRVVSLPATEAAFASSLQPSEKTLVFSSTCKAHLEAKYTQLYQSINAGHPMNRLQQLREVLPRIKEVSLSRPSLDLAHSRRRRSKSAKYRFVDKVEESSCIWDVDHMEAKAAAEAAAEAAALARQTTLLGVRNTSQQQLSQSTSSLSQDSYLQSAPSTSTESLRAETLSAGEPSGAAPVNPNRPMHDSLSTSGDTQRVPEGVSSPSTLSSPLNSQRPIKTSLNSVSSSEVSSHSQAAKDAIGDSKALSIESQQQEQKSAPGPAISFASGTSEDVHESSPIETSPSKRSSFLGIFGGRGKKVGQDGDLVYHHESPQSTSSYSSPRLTAINTTQERRSFESQHSPHRQPTPPPAPSQRTVPATPSQTSSPSVQLSAHSATSTQTRRWPVAESSGHIIEHGEMGVTMTDEDNGGHWAPPVQWPQGERMDDSQDESDSGAANVNKRSSLRRLKDRMTWKRGNKALSAIQQGESVINSPTSPVQGRLFSESNKSLGKKTDPALAYLQGPSSGRLSTSQPSSGRNSLEGSSRPKLNFRVMSNASSPVLDPLKSPEAVGTNSPRTGPIVGGIADSMNRLEKSPVTNAASRAQKSPMLNPARMDKSPMIGPASTSAGEEGAVAVDSAKQNLCVASQLLVDVERIPKRLLQQLKEMPDLASIDWSSDTVDLSVLWSSPEPVPTYHEYIGISSAMKASQLYPSYLDDIDVLDLQLILSVEEPRDANAKNRARKWDMLELRVDQELHQGEKWIKEVERWSENRIDAVERHQRAENPEAAIWHLNDGEALVEEPDEEVMESGEAQHMDMEGRVLPRPDGVSSTTYGSTPSAFSMEVLKARKQRRDLSLISGRGQSGSISSFQTSMTYTFKTSLESTRESVREMRVFLAECRQRLQQLHEATGTQLREKEPVFKEVVDKFTMEWNESYFVKLKEVEDQIQVMNLKRIENPWMDMLLIMLSWLIRGLFYIVEGVTIMIIIGRHAWSKAKHGYGVLRNARQGQGRLAQGGGRGSAGASIRIGVEGQANGDDGSAGVDTLRAHPASAFTHSTAPKLSITTAALLVSMDVYTLLAGKDGGDCGGQKPMVELQWYHVAIASTLILVNGILSIVLGLHLEKPLFISAVRCIVQLTIMGMVLQNIFDAENPILVLLMALLLIVLGAYEAVFNVSKRRHIYMFPSVLASMGCSCLIIGTFGTRLAMGVDPLHSPKEFIPALGMLLGNTMTAISLGLDQCLSQLSENKEKIELYLSMGASRWEACRPVAVEAMRRAMMPTINQMSIIGLISIPGMMTGQLIAGASVLNAVKSQQIIMFLISGAAAFGTLSSVLVKWPFIHVFLHTFFVSVSEYASTRLIDYALNESSRQVRYFRNH</sequence>
<evidence type="ECO:0000313" key="9">
    <source>
        <dbReference type="Proteomes" id="UP000717515"/>
    </source>
</evidence>
<evidence type="ECO:0000256" key="5">
    <source>
        <dbReference type="ARBA" id="ARBA00023136"/>
    </source>
</evidence>
<name>A0A9P7ZXJ0_MORAP</name>
<feature type="transmembrane region" description="Helical" evidence="7">
    <location>
        <begin position="1476"/>
        <end position="1501"/>
    </location>
</feature>
<feature type="compositionally biased region" description="Low complexity" evidence="6">
    <location>
        <begin position="354"/>
        <end position="368"/>
    </location>
</feature>
<dbReference type="Pfam" id="PF03649">
    <property type="entry name" value="UPF0014"/>
    <property type="match status" value="1"/>
</dbReference>
<feature type="compositionally biased region" description="Polar residues" evidence="6">
    <location>
        <begin position="127"/>
        <end position="136"/>
    </location>
</feature>
<accession>A0A9P7ZXJ0</accession>
<dbReference type="GO" id="GO:0005886">
    <property type="term" value="C:plasma membrane"/>
    <property type="evidence" value="ECO:0007669"/>
    <property type="project" value="TreeGrafter"/>
</dbReference>
<gene>
    <name evidence="8" type="ORF">KVV02_008339</name>
</gene>
<dbReference type="InterPro" id="IPR005226">
    <property type="entry name" value="UPF0014_fam"/>
</dbReference>
<evidence type="ECO:0000256" key="4">
    <source>
        <dbReference type="ARBA" id="ARBA00022989"/>
    </source>
</evidence>
<feature type="compositionally biased region" description="Polar residues" evidence="6">
    <location>
        <begin position="717"/>
        <end position="737"/>
    </location>
</feature>
<feature type="region of interest" description="Disordered" evidence="6">
    <location>
        <begin position="354"/>
        <end position="667"/>
    </location>
</feature>
<feature type="transmembrane region" description="Helical" evidence="7">
    <location>
        <begin position="1410"/>
        <end position="1429"/>
    </location>
</feature>
<feature type="transmembrane region" description="Helical" evidence="7">
    <location>
        <begin position="1254"/>
        <end position="1271"/>
    </location>
</feature>
<feature type="compositionally biased region" description="Polar residues" evidence="6">
    <location>
        <begin position="679"/>
        <end position="703"/>
    </location>
</feature>
<feature type="compositionally biased region" description="Basic and acidic residues" evidence="6">
    <location>
        <begin position="156"/>
        <end position="168"/>
    </location>
</feature>
<dbReference type="PANTHER" id="PTHR30028">
    <property type="entry name" value="UPF0014 INNER MEMBRANE PROTEIN YBBM-RELATED"/>
    <property type="match status" value="1"/>
</dbReference>
<feature type="region of interest" description="Disordered" evidence="6">
    <location>
        <begin position="679"/>
        <end position="742"/>
    </location>
</feature>
<organism evidence="8 9">
    <name type="scientific">Mortierella alpina</name>
    <name type="common">Oleaginous fungus</name>
    <name type="synonym">Mortierella renispora</name>
    <dbReference type="NCBI Taxonomy" id="64518"/>
    <lineage>
        <taxon>Eukaryota</taxon>
        <taxon>Fungi</taxon>
        <taxon>Fungi incertae sedis</taxon>
        <taxon>Mucoromycota</taxon>
        <taxon>Mortierellomycotina</taxon>
        <taxon>Mortierellomycetes</taxon>
        <taxon>Mortierellales</taxon>
        <taxon>Mortierellaceae</taxon>
        <taxon>Mortierella</taxon>
    </lineage>
</organism>
<feature type="compositionally biased region" description="Low complexity" evidence="6">
    <location>
        <begin position="435"/>
        <end position="448"/>
    </location>
</feature>
<feature type="compositionally biased region" description="Low complexity" evidence="6">
    <location>
        <begin position="417"/>
        <end position="428"/>
    </location>
</feature>
<feature type="compositionally biased region" description="Polar residues" evidence="6">
    <location>
        <begin position="493"/>
        <end position="502"/>
    </location>
</feature>
<feature type="compositionally biased region" description="Basic residues" evidence="6">
    <location>
        <begin position="657"/>
        <end position="667"/>
    </location>
</feature>
<feature type="transmembrane region" description="Helical" evidence="7">
    <location>
        <begin position="1319"/>
        <end position="1340"/>
    </location>
</feature>
<evidence type="ECO:0000256" key="2">
    <source>
        <dbReference type="ARBA" id="ARBA00005268"/>
    </source>
</evidence>
<proteinExistence type="inferred from homology"/>
<comment type="subcellular location">
    <subcellularLocation>
        <location evidence="1">Membrane</location>
        <topology evidence="1">Multi-pass membrane protein</topology>
    </subcellularLocation>
</comment>
<keyword evidence="3 7" id="KW-0812">Transmembrane</keyword>
<dbReference type="EMBL" id="JAIFTL010000277">
    <property type="protein sequence ID" value="KAG9320578.1"/>
    <property type="molecule type" value="Genomic_DNA"/>
</dbReference>
<feature type="transmembrane region" description="Helical" evidence="7">
    <location>
        <begin position="1346"/>
        <end position="1367"/>
    </location>
</feature>
<evidence type="ECO:0000313" key="8">
    <source>
        <dbReference type="EMBL" id="KAG9320578.1"/>
    </source>
</evidence>
<feature type="transmembrane region" description="Helical" evidence="7">
    <location>
        <begin position="1155"/>
        <end position="1180"/>
    </location>
</feature>
<reference evidence="8" key="1">
    <citation type="submission" date="2021-07" db="EMBL/GenBank/DDBJ databases">
        <title>Draft genome of Mortierella alpina, strain LL118, isolated from an aspen leaf litter sample.</title>
        <authorList>
            <person name="Yang S."/>
            <person name="Vinatzer B.A."/>
        </authorList>
    </citation>
    <scope>NUCLEOTIDE SEQUENCE</scope>
    <source>
        <strain evidence="8">LL118</strain>
    </source>
</reference>
<keyword evidence="5 7" id="KW-0472">Membrane</keyword>
<feature type="region of interest" description="Disordered" evidence="6">
    <location>
        <begin position="754"/>
        <end position="774"/>
    </location>
</feature>
<feature type="transmembrane region" description="Helical" evidence="7">
    <location>
        <begin position="1507"/>
        <end position="1526"/>
    </location>
</feature>
<evidence type="ECO:0000256" key="1">
    <source>
        <dbReference type="ARBA" id="ARBA00004141"/>
    </source>
</evidence>
<feature type="region of interest" description="Disordered" evidence="6">
    <location>
        <begin position="1"/>
        <end position="111"/>
    </location>
</feature>
<feature type="compositionally biased region" description="Polar residues" evidence="6">
    <location>
        <begin position="568"/>
        <end position="597"/>
    </location>
</feature>
<feature type="transmembrane region" description="Helical" evidence="7">
    <location>
        <begin position="1379"/>
        <end position="1398"/>
    </location>
</feature>
<dbReference type="Proteomes" id="UP000717515">
    <property type="component" value="Unassembled WGS sequence"/>
</dbReference>
<feature type="region of interest" description="Disordered" evidence="6">
    <location>
        <begin position="123"/>
        <end position="178"/>
    </location>
</feature>
<feature type="compositionally biased region" description="Low complexity" evidence="6">
    <location>
        <begin position="75"/>
        <end position="92"/>
    </location>
</feature>
<keyword evidence="4 7" id="KW-1133">Transmembrane helix</keyword>
<dbReference type="PANTHER" id="PTHR30028:SF0">
    <property type="entry name" value="PROTEIN ALUMINUM SENSITIVE 3"/>
    <property type="match status" value="1"/>
</dbReference>
<comment type="similarity">
    <text evidence="2">Belongs to the UPF0014 family.</text>
</comment>